<gene>
    <name evidence="7" type="ORF">fugu_006968</name>
</gene>
<feature type="transmembrane region" description="Helical" evidence="5">
    <location>
        <begin position="378"/>
        <end position="398"/>
    </location>
</feature>
<feature type="transmembrane region" description="Helical" evidence="5">
    <location>
        <begin position="83"/>
        <end position="100"/>
    </location>
</feature>
<dbReference type="Pfam" id="PF07690">
    <property type="entry name" value="MFS_1"/>
    <property type="match status" value="1"/>
</dbReference>
<dbReference type="PROSITE" id="PS00217">
    <property type="entry name" value="SUGAR_TRANSPORT_2"/>
    <property type="match status" value="1"/>
</dbReference>
<feature type="transmembrane region" description="Helical" evidence="5">
    <location>
        <begin position="46"/>
        <end position="71"/>
    </location>
</feature>
<dbReference type="PANTHER" id="PTHR11662">
    <property type="entry name" value="SOLUTE CARRIER FAMILY 17"/>
    <property type="match status" value="1"/>
</dbReference>
<feature type="transmembrane region" description="Helical" evidence="5">
    <location>
        <begin position="206"/>
        <end position="225"/>
    </location>
</feature>
<evidence type="ECO:0000256" key="5">
    <source>
        <dbReference type="SAM" id="Phobius"/>
    </source>
</evidence>
<dbReference type="InterPro" id="IPR036259">
    <property type="entry name" value="MFS_trans_sf"/>
</dbReference>
<comment type="subcellular location">
    <subcellularLocation>
        <location evidence="1">Membrane</location>
        <topology evidence="1">Multi-pass membrane protein</topology>
    </subcellularLocation>
</comment>
<dbReference type="GO" id="GO:0015867">
    <property type="term" value="P:ATP transport"/>
    <property type="evidence" value="ECO:0007669"/>
    <property type="project" value="TreeGrafter"/>
</dbReference>
<dbReference type="InterPro" id="IPR011701">
    <property type="entry name" value="MFS"/>
</dbReference>
<dbReference type="GO" id="GO:0022857">
    <property type="term" value="F:transmembrane transporter activity"/>
    <property type="evidence" value="ECO:0007669"/>
    <property type="project" value="InterPro"/>
</dbReference>
<name>A0A4Z2B5C0_9TELE</name>
<feature type="transmembrane region" description="Helical" evidence="5">
    <location>
        <begin position="112"/>
        <end position="131"/>
    </location>
</feature>
<protein>
    <recommendedName>
        <fullName evidence="6">Major facilitator superfamily (MFS) profile domain-containing protein</fullName>
    </recommendedName>
</protein>
<dbReference type="PROSITE" id="PS50850">
    <property type="entry name" value="MFS"/>
    <property type="match status" value="1"/>
</dbReference>
<keyword evidence="2 5" id="KW-0812">Transmembrane</keyword>
<evidence type="ECO:0000313" key="7">
    <source>
        <dbReference type="EMBL" id="TNM86738.1"/>
    </source>
</evidence>
<dbReference type="EMBL" id="SWLE01000020">
    <property type="protein sequence ID" value="TNM86738.1"/>
    <property type="molecule type" value="Genomic_DNA"/>
</dbReference>
<dbReference type="InterPro" id="IPR005829">
    <property type="entry name" value="Sugar_transporter_CS"/>
</dbReference>
<accession>A0A4Z2B5C0</accession>
<feature type="domain" description="Major facilitator superfamily (MFS) profile" evidence="6">
    <location>
        <begin position="46"/>
        <end position="468"/>
    </location>
</feature>
<evidence type="ECO:0000256" key="2">
    <source>
        <dbReference type="ARBA" id="ARBA00022692"/>
    </source>
</evidence>
<dbReference type="AlphaFoldDB" id="A0A4Z2B5C0"/>
<dbReference type="FunFam" id="1.20.1250.20:FF:000059">
    <property type="entry name" value="Solute carrier family 17 member 9"/>
    <property type="match status" value="1"/>
</dbReference>
<feature type="non-terminal residue" evidence="7">
    <location>
        <position position="1"/>
    </location>
</feature>
<comment type="caution">
    <text evidence="7">The sequence shown here is derived from an EMBL/GenBank/DDBJ whole genome shotgun (WGS) entry which is preliminary data.</text>
</comment>
<dbReference type="Proteomes" id="UP000516260">
    <property type="component" value="Chromosome 7"/>
</dbReference>
<dbReference type="InterPro" id="IPR020846">
    <property type="entry name" value="MFS_dom"/>
</dbReference>
<keyword evidence="8" id="KW-1185">Reference proteome</keyword>
<feature type="transmembrane region" description="Helical" evidence="5">
    <location>
        <begin position="257"/>
        <end position="278"/>
    </location>
</feature>
<evidence type="ECO:0000256" key="1">
    <source>
        <dbReference type="ARBA" id="ARBA00004141"/>
    </source>
</evidence>
<evidence type="ECO:0000259" key="6">
    <source>
        <dbReference type="PROSITE" id="PS50850"/>
    </source>
</evidence>
<keyword evidence="4 5" id="KW-0472">Membrane</keyword>
<dbReference type="SUPFAM" id="SSF103473">
    <property type="entry name" value="MFS general substrate transporter"/>
    <property type="match status" value="1"/>
</dbReference>
<organism evidence="7 8">
    <name type="scientific">Takifugu bimaculatus</name>
    <dbReference type="NCBI Taxonomy" id="433685"/>
    <lineage>
        <taxon>Eukaryota</taxon>
        <taxon>Metazoa</taxon>
        <taxon>Chordata</taxon>
        <taxon>Craniata</taxon>
        <taxon>Vertebrata</taxon>
        <taxon>Euteleostomi</taxon>
        <taxon>Actinopterygii</taxon>
        <taxon>Neopterygii</taxon>
        <taxon>Teleostei</taxon>
        <taxon>Neoteleostei</taxon>
        <taxon>Acanthomorphata</taxon>
        <taxon>Eupercaria</taxon>
        <taxon>Tetraodontiformes</taxon>
        <taxon>Tetradontoidea</taxon>
        <taxon>Tetraodontidae</taxon>
        <taxon>Takifugu</taxon>
    </lineage>
</organism>
<keyword evidence="3 5" id="KW-1133">Transmembrane helix</keyword>
<evidence type="ECO:0000256" key="4">
    <source>
        <dbReference type="ARBA" id="ARBA00023136"/>
    </source>
</evidence>
<feature type="transmembrane region" description="Helical" evidence="5">
    <location>
        <begin position="350"/>
        <end position="371"/>
    </location>
</feature>
<evidence type="ECO:0000256" key="3">
    <source>
        <dbReference type="ARBA" id="ARBA00022989"/>
    </source>
</evidence>
<reference evidence="7 8" key="1">
    <citation type="submission" date="2019-04" db="EMBL/GenBank/DDBJ databases">
        <title>The sequence and de novo assembly of Takifugu bimaculatus genome using PacBio and Hi-C technologies.</title>
        <authorList>
            <person name="Xu P."/>
            <person name="Liu B."/>
            <person name="Zhou Z."/>
        </authorList>
    </citation>
    <scope>NUCLEOTIDE SEQUENCE [LARGE SCALE GENOMIC DNA]</scope>
    <source>
        <strain evidence="7">TB-2018</strain>
        <tissue evidence="7">Muscle</tissue>
    </source>
</reference>
<dbReference type="Gene3D" id="1.20.1250.20">
    <property type="entry name" value="MFS general substrate transporter like domains"/>
    <property type="match status" value="1"/>
</dbReference>
<proteinExistence type="predicted"/>
<sequence length="468" mass="51044">MAANHTSGDGKNTESLLASKVSVAFFPPGDQPADQNLWPRPLLRKWMLMLFLGTCLLYGARMTMPICVVSMSEEFHWSKIDSGLVLGGFFWGYCFTQILGGHASDRIGGERVVCIAAASWGLITAGTPLLANLGSHILALMTFSRFLMGLSQGVFFPSLVSLCSQRVSEGERGLLMSTMHGGCHLGTLLAGGMGSLMLDWYGWESIFYTIGFLSGLWALVVWQFLDGYVITKPTDAVKQPALPLTRLWWRLCKMPPIWAMVFAHMCLTSTSYTLLSWLPTYFKETFPHAKVFVLSPCGPVRRRPPRPLRCHASVLQGWVYNTVPWLCAIPLAVGGGYVSDVLINRGVNPAAISVYTLSMGTSSVFVMLLVGPVRCHSAIIYVSAVMGLFSFTSGGVSVNVQDLAPSSAGALYGQSHSFHTPAPINLSDRLLSGYLIEVTQTWSTVFALITLINTMGLGIFLIFGDARR</sequence>
<dbReference type="PANTHER" id="PTHR11662:SF279">
    <property type="entry name" value="VOLTAGE-GATED PURINE NUCLEOTIDE UNIPORTER SLC17A9"/>
    <property type="match status" value="1"/>
</dbReference>
<feature type="transmembrane region" description="Helical" evidence="5">
    <location>
        <begin position="442"/>
        <end position="463"/>
    </location>
</feature>
<dbReference type="GO" id="GO:0016020">
    <property type="term" value="C:membrane"/>
    <property type="evidence" value="ECO:0007669"/>
    <property type="project" value="UniProtKB-SubCell"/>
</dbReference>
<evidence type="ECO:0000313" key="8">
    <source>
        <dbReference type="Proteomes" id="UP000516260"/>
    </source>
</evidence>
<dbReference type="InterPro" id="IPR050382">
    <property type="entry name" value="MFS_Na/Anion_cotransporter"/>
</dbReference>